<accession>A0A537L282</accession>
<evidence type="ECO:0000313" key="2">
    <source>
        <dbReference type="EMBL" id="TMJ01857.1"/>
    </source>
</evidence>
<name>A0A537L282_9BACT</name>
<dbReference type="InterPro" id="IPR013325">
    <property type="entry name" value="RNA_pol_sigma_r2"/>
</dbReference>
<evidence type="ECO:0000313" key="3">
    <source>
        <dbReference type="Proteomes" id="UP000319353"/>
    </source>
</evidence>
<dbReference type="GO" id="GO:0006352">
    <property type="term" value="P:DNA-templated transcription initiation"/>
    <property type="evidence" value="ECO:0007669"/>
    <property type="project" value="InterPro"/>
</dbReference>
<protein>
    <recommendedName>
        <fullName evidence="1">RNA polymerase sigma-70 region 2 domain-containing protein</fullName>
    </recommendedName>
</protein>
<dbReference type="GO" id="GO:0016987">
    <property type="term" value="F:sigma factor activity"/>
    <property type="evidence" value="ECO:0007669"/>
    <property type="project" value="TreeGrafter"/>
</dbReference>
<dbReference type="PANTHER" id="PTHR30173">
    <property type="entry name" value="SIGMA 19 FACTOR"/>
    <property type="match status" value="1"/>
</dbReference>
<feature type="domain" description="RNA polymerase sigma-70 region 2" evidence="1">
    <location>
        <begin position="7"/>
        <end position="60"/>
    </location>
</feature>
<proteinExistence type="predicted"/>
<dbReference type="PANTHER" id="PTHR30173:SF43">
    <property type="entry name" value="ECF RNA POLYMERASE SIGMA FACTOR SIGI-RELATED"/>
    <property type="match status" value="1"/>
</dbReference>
<dbReference type="SUPFAM" id="SSF88946">
    <property type="entry name" value="Sigma2 domain of RNA polymerase sigma factors"/>
    <property type="match status" value="1"/>
</dbReference>
<dbReference type="EMBL" id="VBAL01000090">
    <property type="protein sequence ID" value="TMJ01857.1"/>
    <property type="molecule type" value="Genomic_DNA"/>
</dbReference>
<evidence type="ECO:0000259" key="1">
    <source>
        <dbReference type="Pfam" id="PF04542"/>
    </source>
</evidence>
<sequence length="78" mass="8775">MAGAERVEEHRTRLRAVAYRMLCSMSDADDAVQEAWLRLSRANTSSVENLGGWLTAVVARMCPGTHPMIEETKKIRRS</sequence>
<reference evidence="2 3" key="1">
    <citation type="journal article" date="2019" name="Nat. Microbiol.">
        <title>Mediterranean grassland soil C-N compound turnover is dependent on rainfall and depth, and is mediated by genomically divergent microorganisms.</title>
        <authorList>
            <person name="Diamond S."/>
            <person name="Andeer P.F."/>
            <person name="Li Z."/>
            <person name="Crits-Christoph A."/>
            <person name="Burstein D."/>
            <person name="Anantharaman K."/>
            <person name="Lane K.R."/>
            <person name="Thomas B.C."/>
            <person name="Pan C."/>
            <person name="Northen T.R."/>
            <person name="Banfield J.F."/>
        </authorList>
    </citation>
    <scope>NUCLEOTIDE SEQUENCE [LARGE SCALE GENOMIC DNA]</scope>
    <source>
        <strain evidence="2">NP_4</strain>
    </source>
</reference>
<dbReference type="InterPro" id="IPR052704">
    <property type="entry name" value="ECF_Sigma-70_Domain"/>
</dbReference>
<dbReference type="InterPro" id="IPR007627">
    <property type="entry name" value="RNA_pol_sigma70_r2"/>
</dbReference>
<organism evidence="2 3">
    <name type="scientific">Candidatus Segetimicrobium genomatis</name>
    <dbReference type="NCBI Taxonomy" id="2569760"/>
    <lineage>
        <taxon>Bacteria</taxon>
        <taxon>Bacillati</taxon>
        <taxon>Candidatus Sysuimicrobiota</taxon>
        <taxon>Candidatus Sysuimicrobiia</taxon>
        <taxon>Candidatus Sysuimicrobiales</taxon>
        <taxon>Candidatus Segetimicrobiaceae</taxon>
        <taxon>Candidatus Segetimicrobium</taxon>
    </lineage>
</organism>
<comment type="caution">
    <text evidence="2">The sequence shown here is derived from an EMBL/GenBank/DDBJ whole genome shotgun (WGS) entry which is preliminary data.</text>
</comment>
<dbReference type="AlphaFoldDB" id="A0A537L282"/>
<dbReference type="Proteomes" id="UP000319353">
    <property type="component" value="Unassembled WGS sequence"/>
</dbReference>
<dbReference type="Gene3D" id="1.10.1740.10">
    <property type="match status" value="1"/>
</dbReference>
<gene>
    <name evidence="2" type="ORF">E6H01_07315</name>
</gene>
<dbReference type="Pfam" id="PF04542">
    <property type="entry name" value="Sigma70_r2"/>
    <property type="match status" value="1"/>
</dbReference>